<dbReference type="Gene3D" id="3.30.479.30">
    <property type="entry name" value="Band 7 domain"/>
    <property type="match status" value="1"/>
</dbReference>
<evidence type="ECO:0000256" key="1">
    <source>
        <dbReference type="ARBA" id="ARBA00004167"/>
    </source>
</evidence>
<evidence type="ECO:0000313" key="5">
    <source>
        <dbReference type="EMBL" id="SMF43726.1"/>
    </source>
</evidence>
<keyword evidence="3" id="KW-1133">Transmembrane helix</keyword>
<dbReference type="InterPro" id="IPR050710">
    <property type="entry name" value="Band7/mec-2_domain"/>
</dbReference>
<proteinExistence type="inferred from homology"/>
<dbReference type="SMART" id="SM00244">
    <property type="entry name" value="PHB"/>
    <property type="match status" value="1"/>
</dbReference>
<dbReference type="OrthoDB" id="9809197at2"/>
<comment type="similarity">
    <text evidence="2">Belongs to the band 7/mec-2 family.</text>
</comment>
<dbReference type="Proteomes" id="UP000192907">
    <property type="component" value="Unassembled WGS sequence"/>
</dbReference>
<dbReference type="PANTHER" id="PTHR43327:SF10">
    <property type="entry name" value="STOMATIN-LIKE PROTEIN 2, MITOCHONDRIAL"/>
    <property type="match status" value="1"/>
</dbReference>
<keyword evidence="3" id="KW-0472">Membrane</keyword>
<dbReference type="FunFam" id="3.30.479.30:FF:000004">
    <property type="entry name" value="Putative membrane protease family, stomatin"/>
    <property type="match status" value="1"/>
</dbReference>
<dbReference type="PRINTS" id="PR00721">
    <property type="entry name" value="STOMATIN"/>
</dbReference>
<feature type="transmembrane region" description="Helical" evidence="3">
    <location>
        <begin position="6"/>
        <end position="23"/>
    </location>
</feature>
<dbReference type="InterPro" id="IPR001972">
    <property type="entry name" value="Stomatin_HflK_fam"/>
</dbReference>
<name>A0A1Y6C9U9_9BACT</name>
<feature type="domain" description="Band 7" evidence="4">
    <location>
        <begin position="18"/>
        <end position="176"/>
    </location>
</feature>
<evidence type="ECO:0000259" key="4">
    <source>
        <dbReference type="SMART" id="SM00244"/>
    </source>
</evidence>
<organism evidence="5 6">
    <name type="scientific">Pseudobacteriovorax antillogorgiicola</name>
    <dbReference type="NCBI Taxonomy" id="1513793"/>
    <lineage>
        <taxon>Bacteria</taxon>
        <taxon>Pseudomonadati</taxon>
        <taxon>Bdellovibrionota</taxon>
        <taxon>Oligoflexia</taxon>
        <taxon>Oligoflexales</taxon>
        <taxon>Pseudobacteriovoracaceae</taxon>
        <taxon>Pseudobacteriovorax</taxon>
    </lineage>
</organism>
<dbReference type="InterPro" id="IPR036013">
    <property type="entry name" value="Band_7/SPFH_dom_sf"/>
</dbReference>
<dbReference type="GO" id="GO:0005886">
    <property type="term" value="C:plasma membrane"/>
    <property type="evidence" value="ECO:0007669"/>
    <property type="project" value="UniProtKB-ARBA"/>
</dbReference>
<dbReference type="Pfam" id="PF16200">
    <property type="entry name" value="Band_7_C"/>
    <property type="match status" value="1"/>
</dbReference>
<reference evidence="6" key="1">
    <citation type="submission" date="2017-04" db="EMBL/GenBank/DDBJ databases">
        <authorList>
            <person name="Varghese N."/>
            <person name="Submissions S."/>
        </authorList>
    </citation>
    <scope>NUCLEOTIDE SEQUENCE [LARGE SCALE GENOMIC DNA]</scope>
    <source>
        <strain evidence="6">RKEM611</strain>
    </source>
</reference>
<dbReference type="GO" id="GO:0098552">
    <property type="term" value="C:side of membrane"/>
    <property type="evidence" value="ECO:0007669"/>
    <property type="project" value="UniProtKB-ARBA"/>
</dbReference>
<dbReference type="PANTHER" id="PTHR43327">
    <property type="entry name" value="STOMATIN-LIKE PROTEIN 2, MITOCHONDRIAL"/>
    <property type="match status" value="1"/>
</dbReference>
<keyword evidence="3" id="KW-0812">Transmembrane</keyword>
<dbReference type="SUPFAM" id="SSF117892">
    <property type="entry name" value="Band 7/SPFH domain"/>
    <property type="match status" value="1"/>
</dbReference>
<keyword evidence="6" id="KW-1185">Reference proteome</keyword>
<dbReference type="InterPro" id="IPR032435">
    <property type="entry name" value="STML2-like_C"/>
</dbReference>
<comment type="subcellular location">
    <subcellularLocation>
        <location evidence="1">Membrane</location>
        <topology evidence="1">Single-pass membrane protein</topology>
    </subcellularLocation>
</comment>
<dbReference type="EMBL" id="FWZT01000013">
    <property type="protein sequence ID" value="SMF43726.1"/>
    <property type="molecule type" value="Genomic_DNA"/>
</dbReference>
<gene>
    <name evidence="5" type="ORF">SAMN06296036_11396</name>
</gene>
<dbReference type="STRING" id="1513793.SAMN06296036_11396"/>
<dbReference type="InterPro" id="IPR001107">
    <property type="entry name" value="Band_7"/>
</dbReference>
<protein>
    <submittedName>
        <fullName evidence="5">SPFH domain, Band 7 family protein</fullName>
    </submittedName>
</protein>
<dbReference type="Pfam" id="PF01145">
    <property type="entry name" value="Band_7"/>
    <property type="match status" value="1"/>
</dbReference>
<dbReference type="CDD" id="cd08829">
    <property type="entry name" value="SPFH_paraslipin"/>
    <property type="match status" value="1"/>
</dbReference>
<evidence type="ECO:0000256" key="2">
    <source>
        <dbReference type="ARBA" id="ARBA00008164"/>
    </source>
</evidence>
<evidence type="ECO:0000256" key="3">
    <source>
        <dbReference type="SAM" id="Phobius"/>
    </source>
</evidence>
<accession>A0A1Y6C9U9</accession>
<dbReference type="AlphaFoldDB" id="A0A1Y6C9U9"/>
<evidence type="ECO:0000313" key="6">
    <source>
        <dbReference type="Proteomes" id="UP000192907"/>
    </source>
</evidence>
<sequence length="302" mass="34294">MITFFTVITIIFLIFAYLTFVIVPMREAIVVERLGKFLKTGDPGLHILIPFFDRVSYRHETREQVLDIPPQSCISKDNIQIEVDGILYLQVIDPKSASYGIEDYRIAAINLAQTTMRSEIGKLSLGQTFSERDTLNEKIVQEIDKASSSWGIKVLRYEVMNIDPSDHVVNTLEKQMEAEREKRAEILLATAEKESTINLSEGDRQYAINISEGERQKRINEAEGRAKKIQIIAEATADGMKLLAEAMRRKGGQEAAQLRVVERYIDELGDIFKQSDISVLPREMAQVKGIFEGVDQIQNKLK</sequence>